<dbReference type="EMBL" id="WNWR01000024">
    <property type="protein sequence ID" value="KAE9993666.1"/>
    <property type="molecule type" value="Genomic_DNA"/>
</dbReference>
<dbReference type="InterPro" id="IPR038744">
    <property type="entry name" value="Hri1_N"/>
</dbReference>
<dbReference type="Gene3D" id="2.40.128.320">
    <property type="entry name" value="Protein HRI1, N-terminal domain"/>
    <property type="match status" value="1"/>
</dbReference>
<keyword evidence="8" id="KW-1185">Reference proteome</keyword>
<protein>
    <recommendedName>
        <fullName evidence="4">Protein HRI1</fullName>
    </recommendedName>
</protein>
<dbReference type="Proteomes" id="UP000490939">
    <property type="component" value="Unassembled WGS sequence"/>
</dbReference>
<keyword evidence="5" id="KW-0963">Cytoplasm</keyword>
<dbReference type="InterPro" id="IPR043047">
    <property type="entry name" value="Hri1_N_sf"/>
</dbReference>
<proteinExistence type="inferred from homology"/>
<evidence type="ECO:0000256" key="4">
    <source>
        <dbReference type="ARBA" id="ARBA00017063"/>
    </source>
</evidence>
<comment type="subcellular location">
    <subcellularLocation>
        <location evidence="2">Cytoplasm</location>
    </subcellularLocation>
    <subcellularLocation>
        <location evidence="1">Nucleus</location>
    </subcellularLocation>
</comment>
<evidence type="ECO:0000256" key="3">
    <source>
        <dbReference type="ARBA" id="ARBA00005229"/>
    </source>
</evidence>
<dbReference type="Gene3D" id="2.40.128.310">
    <property type="entry name" value="Protein HRI1, C-terminal domain"/>
    <property type="match status" value="1"/>
</dbReference>
<evidence type="ECO:0000313" key="8">
    <source>
        <dbReference type="Proteomes" id="UP000490939"/>
    </source>
</evidence>
<evidence type="ECO:0000256" key="2">
    <source>
        <dbReference type="ARBA" id="ARBA00004496"/>
    </source>
</evidence>
<dbReference type="GO" id="GO:0005737">
    <property type="term" value="C:cytoplasm"/>
    <property type="evidence" value="ECO:0007669"/>
    <property type="project" value="UniProtKB-SubCell"/>
</dbReference>
<evidence type="ECO:0000313" key="7">
    <source>
        <dbReference type="EMBL" id="KAE9993666.1"/>
    </source>
</evidence>
<name>A0A8H3VTA2_VENIN</name>
<comment type="similarity">
    <text evidence="3">Belongs to the HRI1 family.</text>
</comment>
<dbReference type="AlphaFoldDB" id="A0A8H3VTA2"/>
<dbReference type="GO" id="GO:0005634">
    <property type="term" value="C:nucleus"/>
    <property type="evidence" value="ECO:0007669"/>
    <property type="project" value="UniProtKB-SubCell"/>
</dbReference>
<dbReference type="InterPro" id="IPR031818">
    <property type="entry name" value="Hri1"/>
</dbReference>
<evidence type="ECO:0000256" key="6">
    <source>
        <dbReference type="ARBA" id="ARBA00023242"/>
    </source>
</evidence>
<dbReference type="Pfam" id="PF16815">
    <property type="entry name" value="HRI1"/>
    <property type="match status" value="1"/>
</dbReference>
<evidence type="ECO:0000256" key="1">
    <source>
        <dbReference type="ARBA" id="ARBA00004123"/>
    </source>
</evidence>
<evidence type="ECO:0000256" key="5">
    <source>
        <dbReference type="ARBA" id="ARBA00022490"/>
    </source>
</evidence>
<dbReference type="CDD" id="cd11692">
    <property type="entry name" value="HRI1_N_like"/>
    <property type="match status" value="1"/>
</dbReference>
<accession>A0A8H3VTA2</accession>
<sequence length="265" mass="29801">MPQFKGHVSHRASIRWLPDPASEPTSTLVLTSSSGWFIDVRILSSRETPPPSLEVDDDELLRPSTDETSRTVSVERIDWAFSGSSKSTPGGENKPRHSEWTHWVDSKTLYHEPPIVDAGDMYPVSKTRDLEKGSMPNPATGIDTEYEEVWDDMPIDVPEKSATCSTFLTEDAEKEMKGCIMKLGSWCQGVLRVGKEISAERWKFLVEEKSWVLVARVGEKSIGCEIAFGDDKSLEVGKTIEAEGREWTVKEVDWSIKSRELEHSD</sequence>
<dbReference type="CDD" id="cd11693">
    <property type="entry name" value="HRI1_C_like"/>
    <property type="match status" value="1"/>
</dbReference>
<gene>
    <name evidence="7" type="ORF">EG327_003930</name>
</gene>
<keyword evidence="6" id="KW-0539">Nucleus</keyword>
<organism evidence="7 8">
    <name type="scientific">Venturia inaequalis</name>
    <name type="common">Apple scab fungus</name>
    <dbReference type="NCBI Taxonomy" id="5025"/>
    <lineage>
        <taxon>Eukaryota</taxon>
        <taxon>Fungi</taxon>
        <taxon>Dikarya</taxon>
        <taxon>Ascomycota</taxon>
        <taxon>Pezizomycotina</taxon>
        <taxon>Dothideomycetes</taxon>
        <taxon>Pleosporomycetidae</taxon>
        <taxon>Venturiales</taxon>
        <taxon>Venturiaceae</taxon>
        <taxon>Venturia</taxon>
    </lineage>
</organism>
<reference evidence="7 8" key="1">
    <citation type="submission" date="2019-07" db="EMBL/GenBank/DDBJ databases">
        <title>Venturia inaequalis Genome Resource.</title>
        <authorList>
            <person name="Lichtner F.J."/>
        </authorList>
    </citation>
    <scope>NUCLEOTIDE SEQUENCE [LARGE SCALE GENOMIC DNA]</scope>
    <source>
        <strain evidence="7 8">DMI_063113</strain>
    </source>
</reference>
<comment type="caution">
    <text evidence="7">The sequence shown here is derived from an EMBL/GenBank/DDBJ whole genome shotgun (WGS) entry which is preliminary data.</text>
</comment>